<feature type="transmembrane region" description="Helical" evidence="1">
    <location>
        <begin position="12"/>
        <end position="34"/>
    </location>
</feature>
<feature type="transmembrane region" description="Helical" evidence="1">
    <location>
        <begin position="54"/>
        <end position="78"/>
    </location>
</feature>
<feature type="transmembrane region" description="Helical" evidence="1">
    <location>
        <begin position="303"/>
        <end position="321"/>
    </location>
</feature>
<name>A0A423VP71_9PEZI</name>
<comment type="caution">
    <text evidence="2">The sequence shown here is derived from an EMBL/GenBank/DDBJ whole genome shotgun (WGS) entry which is preliminary data.</text>
</comment>
<dbReference type="OrthoDB" id="5222119at2759"/>
<proteinExistence type="predicted"/>
<keyword evidence="1" id="KW-0472">Membrane</keyword>
<dbReference type="STRING" id="1230097.A0A423VP71"/>
<dbReference type="EMBL" id="LKEB01000083">
    <property type="protein sequence ID" value="ROV92812.1"/>
    <property type="molecule type" value="Genomic_DNA"/>
</dbReference>
<feature type="transmembrane region" description="Helical" evidence="1">
    <location>
        <begin position="528"/>
        <end position="547"/>
    </location>
</feature>
<feature type="transmembrane region" description="Helical" evidence="1">
    <location>
        <begin position="333"/>
        <end position="352"/>
    </location>
</feature>
<feature type="transmembrane region" description="Helical" evidence="1">
    <location>
        <begin position="211"/>
        <end position="228"/>
    </location>
</feature>
<feature type="transmembrane region" description="Helical" evidence="1">
    <location>
        <begin position="259"/>
        <end position="283"/>
    </location>
</feature>
<feature type="transmembrane region" description="Helical" evidence="1">
    <location>
        <begin position="610"/>
        <end position="631"/>
    </location>
</feature>
<evidence type="ECO:0000256" key="1">
    <source>
        <dbReference type="SAM" id="Phobius"/>
    </source>
</evidence>
<dbReference type="InParanoid" id="A0A423VP71"/>
<feature type="transmembrane region" description="Helical" evidence="1">
    <location>
        <begin position="178"/>
        <end position="205"/>
    </location>
</feature>
<sequence length="650" mass="72469">MYDLGSQRADVPFLPLLAGLAIWPLSRVVAARFVRWYNPEFYKYLKSDYEKRYLFFFGLLLGLIAKPPSLIACGLAAWNTAPEDDIAGFRRPMSPSQQFCWGSRTVIYISELPHFLHLPEMVLHHLLSILGMGFIARYHGPRRGFDLQLAALCSETTNHLRSILKQTHYLKNRPNLDWYLQISTTILLYFIRVPAIVMGLAMIPASGLTGRPARICAIPYVFYLVYILRSTYKRLRNSDVLQHEDSGVFRLRIGNHFNITSTSLLTGFAILSTQMSVIALYAWTKTEPIPATTAELINLTWHSYFAVVIGLTASRFVAPFLQRVLQWQRLSSVYLQSGLVFAIIFLCLSPALDDNVDKEALAACVVLSSSLMKAVSQYASHLACIEAGAQSTAKQDGKEIPPRRAAQCIPSRASLFCSAFNLFQYVAFVFAVVLGYFSTDEAALGSFSVQLIIRSAVDSTFENTGSSMITIGSLAMIKTLWRLGRVVTSSTHFLDLSGNYTMEDALPTTQPHMLLDWQVALKFAIKDLITLGGLYLLVSVITTYLSTARYSGKLVLPRLRTVGIASLVVWLCYIAHAAANGEHPEISNKPFTAAEIVARQPPFCSLLLSWQFWVSITASVSLSTGAAYLWLPRTVSQAKEVRSSSIWDQE</sequence>
<evidence type="ECO:0000313" key="3">
    <source>
        <dbReference type="Proteomes" id="UP000285146"/>
    </source>
</evidence>
<feature type="transmembrane region" description="Helical" evidence="1">
    <location>
        <begin position="413"/>
        <end position="437"/>
    </location>
</feature>
<keyword evidence="1" id="KW-0812">Transmembrane</keyword>
<protein>
    <submittedName>
        <fullName evidence="2">Uncharacterized protein</fullName>
    </submittedName>
</protein>
<gene>
    <name evidence="2" type="ORF">VPNG_09117</name>
</gene>
<keyword evidence="3" id="KW-1185">Reference proteome</keyword>
<keyword evidence="1" id="KW-1133">Transmembrane helix</keyword>
<dbReference type="Proteomes" id="UP000285146">
    <property type="component" value="Unassembled WGS sequence"/>
</dbReference>
<dbReference type="AlphaFoldDB" id="A0A423VP71"/>
<accession>A0A423VP71</accession>
<organism evidence="2 3">
    <name type="scientific">Cytospora leucostoma</name>
    <dbReference type="NCBI Taxonomy" id="1230097"/>
    <lineage>
        <taxon>Eukaryota</taxon>
        <taxon>Fungi</taxon>
        <taxon>Dikarya</taxon>
        <taxon>Ascomycota</taxon>
        <taxon>Pezizomycotina</taxon>
        <taxon>Sordariomycetes</taxon>
        <taxon>Sordariomycetidae</taxon>
        <taxon>Diaporthales</taxon>
        <taxon>Cytosporaceae</taxon>
        <taxon>Cytospora</taxon>
    </lineage>
</organism>
<reference evidence="2 3" key="1">
    <citation type="submission" date="2015-09" db="EMBL/GenBank/DDBJ databases">
        <title>Host preference determinants of Valsa canker pathogens revealed by comparative genomics.</title>
        <authorList>
            <person name="Yin Z."/>
            <person name="Huang L."/>
        </authorList>
    </citation>
    <scope>NUCLEOTIDE SEQUENCE [LARGE SCALE GENOMIC DNA]</scope>
    <source>
        <strain evidence="2 3">SXYLt</strain>
    </source>
</reference>
<feature type="transmembrane region" description="Helical" evidence="1">
    <location>
        <begin position="122"/>
        <end position="140"/>
    </location>
</feature>
<evidence type="ECO:0000313" key="2">
    <source>
        <dbReference type="EMBL" id="ROV92812.1"/>
    </source>
</evidence>